<dbReference type="InterPro" id="IPR021778">
    <property type="entry name" value="Se/S_carrier-like"/>
</dbReference>
<name>A0A9J6QZ98_9FIRM</name>
<evidence type="ECO:0000259" key="1">
    <source>
        <dbReference type="Pfam" id="PF11823"/>
    </source>
</evidence>
<organism evidence="2 3">
    <name type="scientific">Hominibacterium faecale</name>
    <dbReference type="NCBI Taxonomy" id="2839743"/>
    <lineage>
        <taxon>Bacteria</taxon>
        <taxon>Bacillati</taxon>
        <taxon>Bacillota</taxon>
        <taxon>Clostridia</taxon>
        <taxon>Peptostreptococcales</taxon>
        <taxon>Anaerovoracaceae</taxon>
        <taxon>Hominibacterium</taxon>
    </lineage>
</organism>
<proteinExistence type="predicted"/>
<dbReference type="RefSeq" id="WP_148397754.1">
    <property type="nucleotide sequence ID" value="NZ_JAJAGH010000001.1"/>
</dbReference>
<evidence type="ECO:0000313" key="3">
    <source>
        <dbReference type="Proteomes" id="UP001065549"/>
    </source>
</evidence>
<dbReference type="Pfam" id="PF11823">
    <property type="entry name" value="Se_S_carrier"/>
    <property type="match status" value="1"/>
</dbReference>
<feature type="domain" description="Putative Se/S carrier protein-like" evidence="1">
    <location>
        <begin position="13"/>
        <end position="65"/>
    </location>
</feature>
<accession>A0A9J6QZ98</accession>
<gene>
    <name evidence="2" type="ORF">OBO34_20960</name>
</gene>
<comment type="caution">
    <text evidence="2">The sequence shown here is derived from an EMBL/GenBank/DDBJ whole genome shotgun (WGS) entry which is preliminary data.</text>
</comment>
<dbReference type="AlphaFoldDB" id="A0A9J6QZ98"/>
<sequence length="95" mass="10697">MSRANLEDSFFAMVFSCTTDTIETERTMQKNFKTMIIPTPREISKSCGFAIRFSDVDEEALVQSARGLEVPHALYRLSAKDEGGMRTARLIEDVS</sequence>
<reference evidence="2" key="1">
    <citation type="submission" date="2022-09" db="EMBL/GenBank/DDBJ databases">
        <title>Culturomic study of gut microbiota in children with autism spectrum disorder.</title>
        <authorList>
            <person name="Efimov B.A."/>
            <person name="Chaplin A.V."/>
            <person name="Sokolova S.R."/>
            <person name="Pikina A.P."/>
            <person name="Korzhanova M."/>
            <person name="Belova V."/>
            <person name="Korostin D."/>
        </authorList>
    </citation>
    <scope>NUCLEOTIDE SEQUENCE</scope>
    <source>
        <strain evidence="2">ASD5510</strain>
    </source>
</reference>
<protein>
    <submittedName>
        <fullName evidence="2">DUF3343 domain-containing protein</fullName>
    </submittedName>
</protein>
<dbReference type="EMBL" id="JAOSHN010000014">
    <property type="protein sequence ID" value="MCU7380788.1"/>
    <property type="molecule type" value="Genomic_DNA"/>
</dbReference>
<keyword evidence="3" id="KW-1185">Reference proteome</keyword>
<dbReference type="Proteomes" id="UP001065549">
    <property type="component" value="Unassembled WGS sequence"/>
</dbReference>
<evidence type="ECO:0000313" key="2">
    <source>
        <dbReference type="EMBL" id="MCU7380788.1"/>
    </source>
</evidence>